<evidence type="ECO:0008006" key="3">
    <source>
        <dbReference type="Google" id="ProtNLM"/>
    </source>
</evidence>
<dbReference type="Proteomes" id="UP001320420">
    <property type="component" value="Unassembled WGS sequence"/>
</dbReference>
<sequence length="215" mass="24408">MLDRKRGLYLPSEFDPENFCTTGDSMEPKNMFKTRVFHHPALPNFHPYRYVMHVPRFTGPSGIIITMMLIFVDGHCTNEGSVSASAGYGFAYSAKVSQRGVTKATPKPEGWEAIVIATSKGYVYDSIMGRVQLWVDKDWRLEDGSVVPDWDLWRHLLYLLKLYALHGCEMMFWCIDAGQNKVAAAAAKVGASMPQQQEWTSVHDPALELDEYFNF</sequence>
<accession>A0AAN9UTL4</accession>
<gene>
    <name evidence="1" type="ORF">SLS62_005111</name>
</gene>
<protein>
    <recommendedName>
        <fullName evidence="3">RNase H type-1 domain-containing protein</fullName>
    </recommendedName>
</protein>
<dbReference type="InterPro" id="IPR036397">
    <property type="entry name" value="RNaseH_sf"/>
</dbReference>
<name>A0AAN9UTL4_9PEZI</name>
<dbReference type="AlphaFoldDB" id="A0AAN9UTL4"/>
<evidence type="ECO:0000313" key="1">
    <source>
        <dbReference type="EMBL" id="KAK7752952.1"/>
    </source>
</evidence>
<comment type="caution">
    <text evidence="1">The sequence shown here is derived from an EMBL/GenBank/DDBJ whole genome shotgun (WGS) entry which is preliminary data.</text>
</comment>
<dbReference type="GO" id="GO:0003676">
    <property type="term" value="F:nucleic acid binding"/>
    <property type="evidence" value="ECO:0007669"/>
    <property type="project" value="InterPro"/>
</dbReference>
<dbReference type="EMBL" id="JAKJXP020000033">
    <property type="protein sequence ID" value="KAK7752952.1"/>
    <property type="molecule type" value="Genomic_DNA"/>
</dbReference>
<reference evidence="1 2" key="1">
    <citation type="submission" date="2024-02" db="EMBL/GenBank/DDBJ databases">
        <title>De novo assembly and annotation of 12 fungi associated with fruit tree decline syndrome in Ontario, Canada.</title>
        <authorList>
            <person name="Sulman M."/>
            <person name="Ellouze W."/>
            <person name="Ilyukhin E."/>
        </authorList>
    </citation>
    <scope>NUCLEOTIDE SEQUENCE [LARGE SCALE GENOMIC DNA]</scope>
    <source>
        <strain evidence="1 2">M11/M66-122</strain>
    </source>
</reference>
<dbReference type="SUPFAM" id="SSF53098">
    <property type="entry name" value="Ribonuclease H-like"/>
    <property type="match status" value="1"/>
</dbReference>
<keyword evidence="2" id="KW-1185">Reference proteome</keyword>
<evidence type="ECO:0000313" key="2">
    <source>
        <dbReference type="Proteomes" id="UP001320420"/>
    </source>
</evidence>
<dbReference type="InterPro" id="IPR012337">
    <property type="entry name" value="RNaseH-like_sf"/>
</dbReference>
<proteinExistence type="predicted"/>
<dbReference type="Gene3D" id="3.30.420.10">
    <property type="entry name" value="Ribonuclease H-like superfamily/Ribonuclease H"/>
    <property type="match status" value="1"/>
</dbReference>
<organism evidence="1 2">
    <name type="scientific">Diatrype stigma</name>
    <dbReference type="NCBI Taxonomy" id="117547"/>
    <lineage>
        <taxon>Eukaryota</taxon>
        <taxon>Fungi</taxon>
        <taxon>Dikarya</taxon>
        <taxon>Ascomycota</taxon>
        <taxon>Pezizomycotina</taxon>
        <taxon>Sordariomycetes</taxon>
        <taxon>Xylariomycetidae</taxon>
        <taxon>Xylariales</taxon>
        <taxon>Diatrypaceae</taxon>
        <taxon>Diatrype</taxon>
    </lineage>
</organism>